<dbReference type="InterPro" id="IPR016047">
    <property type="entry name" value="M23ase_b-sheet_dom"/>
</dbReference>
<keyword evidence="3" id="KW-1185">Reference proteome</keyword>
<dbReference type="Pfam" id="PF01551">
    <property type="entry name" value="Peptidase_M23"/>
    <property type="match status" value="1"/>
</dbReference>
<dbReference type="InterPro" id="IPR011055">
    <property type="entry name" value="Dup_hybrid_motif"/>
</dbReference>
<dbReference type="RefSeq" id="WP_205119936.1">
    <property type="nucleotide sequence ID" value="NZ_JAFBCM010000001.1"/>
</dbReference>
<dbReference type="SUPFAM" id="SSF51261">
    <property type="entry name" value="Duplicated hybrid motif"/>
    <property type="match status" value="1"/>
</dbReference>
<dbReference type="EC" id="3.4.-.-" evidence="2"/>
<dbReference type="PANTHER" id="PTHR21666:SF270">
    <property type="entry name" value="MUREIN HYDROLASE ACTIVATOR ENVC"/>
    <property type="match status" value="1"/>
</dbReference>
<dbReference type="GO" id="GO:0016787">
    <property type="term" value="F:hydrolase activity"/>
    <property type="evidence" value="ECO:0007669"/>
    <property type="project" value="UniProtKB-KW"/>
</dbReference>
<gene>
    <name evidence="2" type="ORF">ACFOUW_19190</name>
</gene>
<reference evidence="3" key="1">
    <citation type="journal article" date="2019" name="Int. J. Syst. Evol. Microbiol.">
        <title>The Global Catalogue of Microorganisms (GCM) 10K type strain sequencing project: providing services to taxonomists for standard genome sequencing and annotation.</title>
        <authorList>
            <consortium name="The Broad Institute Genomics Platform"/>
            <consortium name="The Broad Institute Genome Sequencing Center for Infectious Disease"/>
            <person name="Wu L."/>
            <person name="Ma J."/>
        </authorList>
    </citation>
    <scope>NUCLEOTIDE SEQUENCE [LARGE SCALE GENOMIC DNA]</scope>
    <source>
        <strain evidence="3">CGMCC 4.7241</strain>
    </source>
</reference>
<proteinExistence type="predicted"/>
<dbReference type="Gene3D" id="2.70.70.10">
    <property type="entry name" value="Glucose Permease (Domain IIA)"/>
    <property type="match status" value="1"/>
</dbReference>
<name>A0ABV7YFA3_9ACTN</name>
<dbReference type="EMBL" id="JBHRZH010000017">
    <property type="protein sequence ID" value="MFC3762974.1"/>
    <property type="molecule type" value="Genomic_DNA"/>
</dbReference>
<protein>
    <submittedName>
        <fullName evidence="2">M23 family metallopeptidase</fullName>
        <ecNumber evidence="2">3.4.-.-</ecNumber>
    </submittedName>
</protein>
<sequence length="193" mass="20860">MSRRLSTSLFIAGSIAAILVVGAIFGRVGRLTDPPDFNARPAFQLPFACGQLWRLSTYASHNPEDKKVDFFRLGAKTAGSTVVASATGEVRRLVRPGGVKLYHGKGWYTIYLHMDKIRVEPGEQVVAGQPIGAVGKVGTRVEHLHYEQLFDEDASGDAPPSEIVTPVLQGKQYSLEADNPAPQLLSKNACPTS</sequence>
<accession>A0ABV7YFA3</accession>
<dbReference type="CDD" id="cd12797">
    <property type="entry name" value="M23_peptidase"/>
    <property type="match status" value="1"/>
</dbReference>
<evidence type="ECO:0000313" key="3">
    <source>
        <dbReference type="Proteomes" id="UP001595699"/>
    </source>
</evidence>
<dbReference type="Proteomes" id="UP001595699">
    <property type="component" value="Unassembled WGS sequence"/>
</dbReference>
<feature type="domain" description="M23ase beta-sheet core" evidence="1">
    <location>
        <begin position="76"/>
        <end position="148"/>
    </location>
</feature>
<dbReference type="PANTHER" id="PTHR21666">
    <property type="entry name" value="PEPTIDASE-RELATED"/>
    <property type="match status" value="1"/>
</dbReference>
<evidence type="ECO:0000259" key="1">
    <source>
        <dbReference type="Pfam" id="PF01551"/>
    </source>
</evidence>
<evidence type="ECO:0000313" key="2">
    <source>
        <dbReference type="EMBL" id="MFC3762974.1"/>
    </source>
</evidence>
<keyword evidence="2" id="KW-0378">Hydrolase</keyword>
<comment type="caution">
    <text evidence="2">The sequence shown here is derived from an EMBL/GenBank/DDBJ whole genome shotgun (WGS) entry which is preliminary data.</text>
</comment>
<dbReference type="InterPro" id="IPR050570">
    <property type="entry name" value="Cell_wall_metabolism_enzyme"/>
</dbReference>
<organism evidence="2 3">
    <name type="scientific">Tenggerimyces flavus</name>
    <dbReference type="NCBI Taxonomy" id="1708749"/>
    <lineage>
        <taxon>Bacteria</taxon>
        <taxon>Bacillati</taxon>
        <taxon>Actinomycetota</taxon>
        <taxon>Actinomycetes</taxon>
        <taxon>Propionibacteriales</taxon>
        <taxon>Nocardioidaceae</taxon>
        <taxon>Tenggerimyces</taxon>
    </lineage>
</organism>